<feature type="transmembrane region" description="Helical" evidence="7">
    <location>
        <begin position="299"/>
        <end position="317"/>
    </location>
</feature>
<dbReference type="RefSeq" id="WP_052199673.1">
    <property type="nucleotide sequence ID" value="NZ_FTMC01000001.1"/>
</dbReference>
<evidence type="ECO:0000256" key="5">
    <source>
        <dbReference type="ARBA" id="ARBA00022989"/>
    </source>
</evidence>
<evidence type="ECO:0000256" key="4">
    <source>
        <dbReference type="ARBA" id="ARBA00022692"/>
    </source>
</evidence>
<sequence length="348" mass="36153">MALLMYKARGLAGALGVVPGLVLSGAVAAVALWAAEGPLKSWGLGALTLAILLGMLLGNSLYPALRGLCDSGVALARQRLLRLGIVLYGFRLGLEQLAAVGMAAVLIDVLMLTSTFLLACWLGRRVFGLDRHTTVLIGAGSSICGAAAVAATEPLLRAEAGKVAVAISTVVLFGTLGMFLYPWLFHLLADTLRLDAHAYGIYIGSTLHEVAQVVAAGSAVSAETGEAAVIAKMIRVMLLAPFLLLLAQYLGRREAHDEAGAAHRHFPWFALGFVAVVGFNSLHLLPAGVVQALVRLDDWLLAMAMAALGLGTVLGAIRQAGLRPMLLAGGLALWLVLGGALVNLAFAL</sequence>
<accession>A0A1N6N4Z7</accession>
<keyword evidence="5 7" id="KW-1133">Transmembrane helix</keyword>
<name>A0A1N6N4Z7_9PSED</name>
<dbReference type="Pfam" id="PF03601">
    <property type="entry name" value="Cons_hypoth698"/>
    <property type="match status" value="1"/>
</dbReference>
<keyword evidence="6 7" id="KW-0472">Membrane</keyword>
<evidence type="ECO:0000313" key="8">
    <source>
        <dbReference type="EMBL" id="SIP87145.1"/>
    </source>
</evidence>
<dbReference type="EMBL" id="FTMC01000001">
    <property type="protein sequence ID" value="SIP87145.1"/>
    <property type="molecule type" value="Genomic_DNA"/>
</dbReference>
<feature type="transmembrane region" description="Helical" evidence="7">
    <location>
        <begin position="134"/>
        <end position="151"/>
    </location>
</feature>
<feature type="transmembrane region" description="Helical" evidence="7">
    <location>
        <begin position="268"/>
        <end position="293"/>
    </location>
</feature>
<dbReference type="Proteomes" id="UP000186079">
    <property type="component" value="Unassembled WGS sequence"/>
</dbReference>
<evidence type="ECO:0000313" key="9">
    <source>
        <dbReference type="Proteomes" id="UP000186079"/>
    </source>
</evidence>
<keyword evidence="4 7" id="KW-0812">Transmembrane</keyword>
<evidence type="ECO:0000256" key="1">
    <source>
        <dbReference type="ARBA" id="ARBA00004651"/>
    </source>
</evidence>
<protein>
    <submittedName>
        <fullName evidence="8">Conserved hypothetical integral membrane protein</fullName>
    </submittedName>
</protein>
<feature type="transmembrane region" description="Helical" evidence="7">
    <location>
        <begin position="41"/>
        <end position="62"/>
    </location>
</feature>
<evidence type="ECO:0000256" key="7">
    <source>
        <dbReference type="SAM" id="Phobius"/>
    </source>
</evidence>
<proteinExistence type="inferred from homology"/>
<dbReference type="GO" id="GO:0005886">
    <property type="term" value="C:plasma membrane"/>
    <property type="evidence" value="ECO:0007669"/>
    <property type="project" value="UniProtKB-SubCell"/>
</dbReference>
<dbReference type="PANTHER" id="PTHR30106">
    <property type="entry name" value="INNER MEMBRANE PROTEIN YEIH-RELATED"/>
    <property type="match status" value="1"/>
</dbReference>
<comment type="similarity">
    <text evidence="2">Belongs to the UPF0324 family.</text>
</comment>
<gene>
    <name evidence="8" type="ORF">SAMN05421672_101101</name>
</gene>
<keyword evidence="3" id="KW-1003">Cell membrane</keyword>
<feature type="transmembrane region" description="Helical" evidence="7">
    <location>
        <begin position="227"/>
        <end position="247"/>
    </location>
</feature>
<dbReference type="InterPro" id="IPR004630">
    <property type="entry name" value="UPF0324_YeiH-like"/>
</dbReference>
<comment type="subcellular location">
    <subcellularLocation>
        <location evidence="1">Cell membrane</location>
        <topology evidence="1">Multi-pass membrane protein</topology>
    </subcellularLocation>
</comment>
<reference evidence="8 9" key="1">
    <citation type="submission" date="2017-01" db="EMBL/GenBank/DDBJ databases">
        <authorList>
            <person name="Mah S.A."/>
            <person name="Swanson W.J."/>
            <person name="Moy G.W."/>
            <person name="Vacquier V.D."/>
        </authorList>
    </citation>
    <scope>NUCLEOTIDE SEQUENCE [LARGE SCALE GENOMIC DNA]</scope>
    <source>
        <strain evidence="8 9">ATCC 29606</strain>
    </source>
</reference>
<feature type="transmembrane region" description="Helical" evidence="7">
    <location>
        <begin position="97"/>
        <end position="122"/>
    </location>
</feature>
<feature type="transmembrane region" description="Helical" evidence="7">
    <location>
        <begin position="324"/>
        <end position="346"/>
    </location>
</feature>
<evidence type="ECO:0000256" key="2">
    <source>
        <dbReference type="ARBA" id="ARBA00007977"/>
    </source>
</evidence>
<organism evidence="8 9">
    <name type="scientific">Pseudomonas flexibilis</name>
    <dbReference type="NCBI Taxonomy" id="706570"/>
    <lineage>
        <taxon>Bacteria</taxon>
        <taxon>Pseudomonadati</taxon>
        <taxon>Pseudomonadota</taxon>
        <taxon>Gammaproteobacteria</taxon>
        <taxon>Pseudomonadales</taxon>
        <taxon>Pseudomonadaceae</taxon>
        <taxon>Pseudomonas</taxon>
    </lineage>
</organism>
<dbReference type="PANTHER" id="PTHR30106:SF2">
    <property type="entry name" value="UPF0324 INNER MEMBRANE PROTEIN YEIH"/>
    <property type="match status" value="1"/>
</dbReference>
<dbReference type="AlphaFoldDB" id="A0A1N6N4Z7"/>
<feature type="transmembrane region" description="Helical" evidence="7">
    <location>
        <begin position="163"/>
        <end position="184"/>
    </location>
</feature>
<feature type="transmembrane region" description="Helical" evidence="7">
    <location>
        <begin position="12"/>
        <end position="35"/>
    </location>
</feature>
<evidence type="ECO:0000256" key="6">
    <source>
        <dbReference type="ARBA" id="ARBA00023136"/>
    </source>
</evidence>
<evidence type="ECO:0000256" key="3">
    <source>
        <dbReference type="ARBA" id="ARBA00022475"/>
    </source>
</evidence>
<dbReference type="InterPro" id="IPR018383">
    <property type="entry name" value="UPF0324_pro"/>
</dbReference>
<dbReference type="NCBIfam" id="TIGR00698">
    <property type="entry name" value="YeiH family putative sulfate export transporter"/>
    <property type="match status" value="1"/>
</dbReference>